<dbReference type="AlphaFoldDB" id="A0A553P4W9"/>
<accession>A0A553P4W9</accession>
<dbReference type="Proteomes" id="UP000318571">
    <property type="component" value="Chromosome 7"/>
</dbReference>
<sequence>MSQSEDEDSNFSRASSLSRSSSGSIASSTSSSSPPGYHSVLLENHLKRSKAYPGLYPPKVTAAISNFLFNNETPAPDPYRTYHNLIKTFNDGKGQYIGELDHKSRRHGLGHMLYSSNDAFHGQWKKGQREGEGSFFWADTGSVYQGEWKNGERHGFGHFVFGSRRNDKLNGVVFSGNWSKGKILGRGTVSLVNEVGKVEKVPEIVQSHDDNDNVSMFAKKEFLHLFKKLSL</sequence>
<comment type="caution">
    <text evidence="3">The sequence shown here is derived from an EMBL/GenBank/DDBJ whole genome shotgun (WGS) entry which is preliminary data.</text>
</comment>
<dbReference type="Pfam" id="PF02493">
    <property type="entry name" value="MORN"/>
    <property type="match status" value="4"/>
</dbReference>
<dbReference type="PANTHER" id="PTHR23084:SF263">
    <property type="entry name" value="MORN REPEAT-CONTAINING PROTEIN 1"/>
    <property type="match status" value="1"/>
</dbReference>
<dbReference type="SMART" id="SM00698">
    <property type="entry name" value="MORN"/>
    <property type="match status" value="4"/>
</dbReference>
<feature type="region of interest" description="Disordered" evidence="2">
    <location>
        <begin position="1"/>
        <end position="36"/>
    </location>
</feature>
<dbReference type="InterPro" id="IPR003409">
    <property type="entry name" value="MORN"/>
</dbReference>
<protein>
    <recommendedName>
        <fullName evidence="5">MORN repeat-containing protein</fullName>
    </recommendedName>
</protein>
<evidence type="ECO:0008006" key="5">
    <source>
        <dbReference type="Google" id="ProtNLM"/>
    </source>
</evidence>
<organism evidence="3 4">
    <name type="scientific">Tigriopus californicus</name>
    <name type="common">Marine copepod</name>
    <dbReference type="NCBI Taxonomy" id="6832"/>
    <lineage>
        <taxon>Eukaryota</taxon>
        <taxon>Metazoa</taxon>
        <taxon>Ecdysozoa</taxon>
        <taxon>Arthropoda</taxon>
        <taxon>Crustacea</taxon>
        <taxon>Multicrustacea</taxon>
        <taxon>Hexanauplia</taxon>
        <taxon>Copepoda</taxon>
        <taxon>Harpacticoida</taxon>
        <taxon>Harpacticidae</taxon>
        <taxon>Tigriopus</taxon>
    </lineage>
</organism>
<evidence type="ECO:0000313" key="3">
    <source>
        <dbReference type="EMBL" id="TRY72712.1"/>
    </source>
</evidence>
<dbReference type="EMBL" id="VCGU01000008">
    <property type="protein sequence ID" value="TRY72712.1"/>
    <property type="molecule type" value="Genomic_DNA"/>
</dbReference>
<reference evidence="3 4" key="1">
    <citation type="journal article" date="2018" name="Nat. Ecol. Evol.">
        <title>Genomic signatures of mitonuclear coevolution across populations of Tigriopus californicus.</title>
        <authorList>
            <person name="Barreto F.S."/>
            <person name="Watson E.T."/>
            <person name="Lima T.G."/>
            <person name="Willett C.S."/>
            <person name="Edmands S."/>
            <person name="Li W."/>
            <person name="Burton R.S."/>
        </authorList>
    </citation>
    <scope>NUCLEOTIDE SEQUENCE [LARGE SCALE GENOMIC DNA]</scope>
    <source>
        <strain evidence="3 4">San Diego</strain>
    </source>
</reference>
<feature type="compositionally biased region" description="Low complexity" evidence="2">
    <location>
        <begin position="11"/>
        <end position="33"/>
    </location>
</feature>
<keyword evidence="4" id="KW-1185">Reference proteome</keyword>
<evidence type="ECO:0000256" key="1">
    <source>
        <dbReference type="ARBA" id="ARBA00022737"/>
    </source>
</evidence>
<dbReference type="PANTHER" id="PTHR23084">
    <property type="entry name" value="PHOSPHATIDYLINOSITOL-4-PHOSPHATE 5-KINASE RELATED"/>
    <property type="match status" value="1"/>
</dbReference>
<dbReference type="Gene3D" id="2.20.110.10">
    <property type="entry name" value="Histone H3 K4-specific methyltransferase SET7/9 N-terminal domain"/>
    <property type="match status" value="1"/>
</dbReference>
<dbReference type="STRING" id="6832.A0A553P4W9"/>
<gene>
    <name evidence="3" type="ORF">TCAL_01137</name>
</gene>
<proteinExistence type="predicted"/>
<evidence type="ECO:0000313" key="4">
    <source>
        <dbReference type="Proteomes" id="UP000318571"/>
    </source>
</evidence>
<dbReference type="SUPFAM" id="SSF82185">
    <property type="entry name" value="Histone H3 K4-specific methyltransferase SET7/9 N-terminal domain"/>
    <property type="match status" value="1"/>
</dbReference>
<keyword evidence="1" id="KW-0677">Repeat</keyword>
<evidence type="ECO:0000256" key="2">
    <source>
        <dbReference type="SAM" id="MobiDB-lite"/>
    </source>
</evidence>
<name>A0A553P4W9_TIGCA</name>